<evidence type="ECO:0000256" key="2">
    <source>
        <dbReference type="ARBA" id="ARBA00022803"/>
    </source>
</evidence>
<feature type="repeat" description="TPR" evidence="3">
    <location>
        <begin position="581"/>
        <end position="614"/>
    </location>
</feature>
<keyword evidence="5" id="KW-1185">Reference proteome</keyword>
<dbReference type="GO" id="GO:0046813">
    <property type="term" value="P:receptor-mediated virion attachment to host cell"/>
    <property type="evidence" value="ECO:0007669"/>
    <property type="project" value="TreeGrafter"/>
</dbReference>
<dbReference type="EMBL" id="PPSK01000013">
    <property type="protein sequence ID" value="POB02433.1"/>
    <property type="molecule type" value="Genomic_DNA"/>
</dbReference>
<dbReference type="Pfam" id="PF13432">
    <property type="entry name" value="TPR_16"/>
    <property type="match status" value="1"/>
</dbReference>
<dbReference type="InterPro" id="IPR011990">
    <property type="entry name" value="TPR-like_helical_dom_sf"/>
</dbReference>
<evidence type="ECO:0000313" key="5">
    <source>
        <dbReference type="Proteomes" id="UP000243451"/>
    </source>
</evidence>
<dbReference type="SMART" id="SM00028">
    <property type="entry name" value="TPR"/>
    <property type="match status" value="7"/>
</dbReference>
<name>A0A2P4ET38_9GAMM</name>
<dbReference type="InterPro" id="IPR019734">
    <property type="entry name" value="TPR_rpt"/>
</dbReference>
<dbReference type="OrthoDB" id="9766710at2"/>
<comment type="caution">
    <text evidence="4">The sequence shown here is derived from an EMBL/GenBank/DDBJ whole genome shotgun (WGS) entry which is preliminary data.</text>
</comment>
<dbReference type="SUPFAM" id="SSF48452">
    <property type="entry name" value="TPR-like"/>
    <property type="match status" value="2"/>
</dbReference>
<keyword evidence="1" id="KW-0677">Repeat</keyword>
<evidence type="ECO:0000313" key="4">
    <source>
        <dbReference type="EMBL" id="POB02433.1"/>
    </source>
</evidence>
<evidence type="ECO:0008006" key="6">
    <source>
        <dbReference type="Google" id="ProtNLM"/>
    </source>
</evidence>
<dbReference type="PANTHER" id="PTHR44858:SF1">
    <property type="entry name" value="UDP-N-ACETYLGLUCOSAMINE--PEPTIDE N-ACETYLGLUCOSAMINYLTRANSFERASE SPINDLY-RELATED"/>
    <property type="match status" value="1"/>
</dbReference>
<evidence type="ECO:0000256" key="1">
    <source>
        <dbReference type="ARBA" id="ARBA00022737"/>
    </source>
</evidence>
<evidence type="ECO:0000256" key="3">
    <source>
        <dbReference type="PROSITE-ProRule" id="PRU00339"/>
    </source>
</evidence>
<dbReference type="Pfam" id="PF14559">
    <property type="entry name" value="TPR_19"/>
    <property type="match status" value="2"/>
</dbReference>
<dbReference type="Gene3D" id="1.25.40.10">
    <property type="entry name" value="Tetratricopeptide repeat domain"/>
    <property type="match status" value="3"/>
</dbReference>
<dbReference type="PROSITE" id="PS50005">
    <property type="entry name" value="TPR"/>
    <property type="match status" value="2"/>
</dbReference>
<accession>A0A2P4ET38</accession>
<dbReference type="InterPro" id="IPR050498">
    <property type="entry name" value="Ycf3"/>
</dbReference>
<gene>
    <name evidence="4" type="ORF">C1949_13400</name>
</gene>
<dbReference type="AlphaFoldDB" id="A0A2P4ET38"/>
<proteinExistence type="predicted"/>
<dbReference type="GO" id="GO:0009279">
    <property type="term" value="C:cell outer membrane"/>
    <property type="evidence" value="ECO:0007669"/>
    <property type="project" value="TreeGrafter"/>
</dbReference>
<dbReference type="PANTHER" id="PTHR44858">
    <property type="entry name" value="TETRATRICOPEPTIDE REPEAT PROTEIN 6"/>
    <property type="match status" value="1"/>
</dbReference>
<feature type="repeat" description="TPR" evidence="3">
    <location>
        <begin position="344"/>
        <end position="377"/>
    </location>
</feature>
<keyword evidence="2 3" id="KW-0802">TPR repeat</keyword>
<protein>
    <recommendedName>
        <fullName evidence="6">Tetratricopeptide repeat protein</fullName>
    </recommendedName>
</protein>
<sequence>MANGRSEHSVRMPRLPTQSPVLCLSRRLCHDASTLCQALPFAEASPPFRTRFPMKGIFNPTLPALLSALMLGGCSALNQADLPAEPAQPAAEASSAAEPTVYGQFSQDTLFDLLTAEIAGQRDRFDIALDNYLKQARSTRDPGITERAVRVAEFLGNEQAANEMTALWVEIAPQDPEALRSAAIHLARARQHEQAMSMMQRALDLHGETHFDFLALAAAQTDPQTRNALLTSLRQMQERHPDNAQLVFARALLLQQADRPEQALELLEEHPRSNEVAPIILLHSRLLAEQDPERAEALLYDGLERFPGDVRLRLMLARLLVSDSNFKDARVQYQKLAADNPDDADLQMSLGLIDLELGDAEQAVIHLQHTLQLAPGNNTARYHLGSAYLAAGRSEDAMLTWQSIDSGTELLTSRVQIAQLLLEQDRITALRAQFQQDRDQHPQHGLTLFQIEIEALLPDHPELAMAQVSTALQAYPQDSSLLYSRAMLHERLGNLRGVEQDLSTIIEQDPNNAMALNALGYTLADHNVQLERALSLITRAAELSPEDPAIKDSLGWVHFRLGNLDQAEALLREAFEDYPDQEVAAHLGEVLWRQGSKREARKVWREGLKLDPESDLIPSTRDRLEAE</sequence>
<organism evidence="4 5">
    <name type="scientific">Halopseudomonas oceani</name>
    <dbReference type="NCBI Taxonomy" id="1708783"/>
    <lineage>
        <taxon>Bacteria</taxon>
        <taxon>Pseudomonadati</taxon>
        <taxon>Pseudomonadota</taxon>
        <taxon>Gammaproteobacteria</taxon>
        <taxon>Pseudomonadales</taxon>
        <taxon>Pseudomonadaceae</taxon>
        <taxon>Halopseudomonas</taxon>
    </lineage>
</organism>
<reference evidence="4 5" key="1">
    <citation type="submission" date="2018-01" db="EMBL/GenBank/DDBJ databases">
        <title>Draft genome of the type strain Pseudomonas oceani DSM 100277 isolated from the deep water in Okinawa trough, northwestern Pacific Ocean.</title>
        <authorList>
            <person name="Gomila M."/>
            <person name="Mulet M."/>
            <person name="Garcia-Valdes E."/>
            <person name="Lalucat J."/>
        </authorList>
    </citation>
    <scope>NUCLEOTIDE SEQUENCE [LARGE SCALE GENOMIC DNA]</scope>
    <source>
        <strain evidence="4 5">DSM 100277</strain>
    </source>
</reference>
<dbReference type="Proteomes" id="UP000243451">
    <property type="component" value="Unassembled WGS sequence"/>
</dbReference>